<dbReference type="Pfam" id="PF00196">
    <property type="entry name" value="GerE"/>
    <property type="match status" value="1"/>
</dbReference>
<dbReference type="InterPro" id="IPR016032">
    <property type="entry name" value="Sig_transdc_resp-reg_C-effctor"/>
</dbReference>
<dbReference type="InterPro" id="IPR000792">
    <property type="entry name" value="Tscrpt_reg_LuxR_C"/>
</dbReference>
<accession>A0AAC9HNI1</accession>
<evidence type="ECO:0000259" key="1">
    <source>
        <dbReference type="PROSITE" id="PS50043"/>
    </source>
</evidence>
<proteinExistence type="predicted"/>
<dbReference type="PROSITE" id="PS50043">
    <property type="entry name" value="HTH_LUXR_2"/>
    <property type="match status" value="1"/>
</dbReference>
<dbReference type="AlphaFoldDB" id="A0AAC9HNI1"/>
<organism evidence="2 3">
    <name type="scientific">Actinoalloteichus hymeniacidonis</name>
    <dbReference type="NCBI Taxonomy" id="340345"/>
    <lineage>
        <taxon>Bacteria</taxon>
        <taxon>Bacillati</taxon>
        <taxon>Actinomycetota</taxon>
        <taxon>Actinomycetes</taxon>
        <taxon>Pseudonocardiales</taxon>
        <taxon>Pseudonocardiaceae</taxon>
        <taxon>Actinoalloteichus</taxon>
    </lineage>
</organism>
<dbReference type="RefSeq" id="WP_069847189.1">
    <property type="nucleotide sequence ID" value="NZ_CP014859.1"/>
</dbReference>
<dbReference type="SMART" id="SM00421">
    <property type="entry name" value="HTH_LUXR"/>
    <property type="match status" value="1"/>
</dbReference>
<dbReference type="InterPro" id="IPR036388">
    <property type="entry name" value="WH-like_DNA-bd_sf"/>
</dbReference>
<dbReference type="SUPFAM" id="SSF46894">
    <property type="entry name" value="C-terminal effector domain of the bipartite response regulators"/>
    <property type="match status" value="1"/>
</dbReference>
<keyword evidence="3" id="KW-1185">Reference proteome</keyword>
<protein>
    <submittedName>
        <fullName evidence="2">Transcriptional regulator, luxR family</fullName>
    </submittedName>
</protein>
<gene>
    <name evidence="2" type="ORF">TL08_05955</name>
</gene>
<dbReference type="KEGG" id="ahm:TL08_05955"/>
<evidence type="ECO:0000313" key="3">
    <source>
        <dbReference type="Proteomes" id="UP000095210"/>
    </source>
</evidence>
<feature type="domain" description="HTH luxR-type" evidence="1">
    <location>
        <begin position="2"/>
        <end position="67"/>
    </location>
</feature>
<dbReference type="GO" id="GO:0006355">
    <property type="term" value="P:regulation of DNA-templated transcription"/>
    <property type="evidence" value="ECO:0007669"/>
    <property type="project" value="InterPro"/>
</dbReference>
<name>A0AAC9HNI1_9PSEU</name>
<dbReference type="GO" id="GO:0003677">
    <property type="term" value="F:DNA binding"/>
    <property type="evidence" value="ECO:0007669"/>
    <property type="project" value="InterPro"/>
</dbReference>
<dbReference type="EMBL" id="CP014859">
    <property type="protein sequence ID" value="AOS62016.1"/>
    <property type="molecule type" value="Genomic_DNA"/>
</dbReference>
<evidence type="ECO:0000313" key="2">
    <source>
        <dbReference type="EMBL" id="AOS62016.1"/>
    </source>
</evidence>
<dbReference type="Gene3D" id="1.10.10.10">
    <property type="entry name" value="Winged helix-like DNA-binding domain superfamily/Winged helix DNA-binding domain"/>
    <property type="match status" value="1"/>
</dbReference>
<dbReference type="CDD" id="cd06170">
    <property type="entry name" value="LuxR_C_like"/>
    <property type="match status" value="1"/>
</dbReference>
<dbReference type="PRINTS" id="PR00038">
    <property type="entry name" value="HTHLUXR"/>
</dbReference>
<sequence>MGRREPGALSPRQQELLSLLVAGHSAESCARLMGIALGTVRNYIKDMWIELGLHGLAALIDWGIEHGYGTSGGKPDEPADGPTGQN</sequence>
<reference evidence="3" key="1">
    <citation type="submission" date="2016-03" db="EMBL/GenBank/DDBJ databases">
        <title>Complete genome sequence of the type strain Actinoalloteichus hymeniacidonis DSM 45092.</title>
        <authorList>
            <person name="Schaffert L."/>
            <person name="Albersmeier A."/>
            <person name="Winkler A."/>
            <person name="Kalinowski J."/>
            <person name="Zotchev S."/>
            <person name="Ruckert C."/>
        </authorList>
    </citation>
    <scope>NUCLEOTIDE SEQUENCE [LARGE SCALE GENOMIC DNA]</scope>
    <source>
        <strain evidence="3">HPA177(T) (DSM 45092(T))</strain>
    </source>
</reference>
<dbReference type="Proteomes" id="UP000095210">
    <property type="component" value="Chromosome"/>
</dbReference>